<feature type="region of interest" description="Disordered" evidence="1">
    <location>
        <begin position="1"/>
        <end position="167"/>
    </location>
</feature>
<keyword evidence="3" id="KW-1185">Reference proteome</keyword>
<comment type="caution">
    <text evidence="2">The sequence shown here is derived from an EMBL/GenBank/DDBJ whole genome shotgun (WGS) entry which is preliminary data.</text>
</comment>
<feature type="compositionally biased region" description="Polar residues" evidence="1">
    <location>
        <begin position="1"/>
        <end position="25"/>
    </location>
</feature>
<evidence type="ECO:0000313" key="3">
    <source>
        <dbReference type="Proteomes" id="UP001451303"/>
    </source>
</evidence>
<feature type="compositionally biased region" description="Basic and acidic residues" evidence="1">
    <location>
        <begin position="65"/>
        <end position="136"/>
    </location>
</feature>
<gene>
    <name evidence="2" type="ORF">QR685DRAFT_196862</name>
</gene>
<protein>
    <submittedName>
        <fullName evidence="2">Uncharacterized protein</fullName>
    </submittedName>
</protein>
<dbReference type="EMBL" id="JAVLET010000002">
    <property type="protein sequence ID" value="KAL0474163.1"/>
    <property type="molecule type" value="Genomic_DNA"/>
</dbReference>
<feature type="compositionally biased region" description="Polar residues" evidence="1">
    <location>
        <begin position="150"/>
        <end position="167"/>
    </location>
</feature>
<evidence type="ECO:0000256" key="1">
    <source>
        <dbReference type="SAM" id="MobiDB-lite"/>
    </source>
</evidence>
<accession>A0ABR3DPB8</accession>
<proteinExistence type="predicted"/>
<reference evidence="2 3" key="1">
    <citation type="submission" date="2023-09" db="EMBL/GenBank/DDBJ databases">
        <title>Multi-omics analysis of a traditional fermented food reveals byproduct-associated fungal strains for waste-to-food upcycling.</title>
        <authorList>
            <consortium name="Lawrence Berkeley National Laboratory"/>
            <person name="Rekdal V.M."/>
            <person name="Villalobos-Escobedo J.M."/>
            <person name="Rodriguez-Valeron N."/>
            <person name="Garcia M.O."/>
            <person name="Vasquez D.P."/>
            <person name="Damayanti I."/>
            <person name="Sorensen P.M."/>
            <person name="Baidoo E.E."/>
            <person name="De Carvalho A.C."/>
            <person name="Riley R."/>
            <person name="Lipzen A."/>
            <person name="He G."/>
            <person name="Yan M."/>
            <person name="Haridas S."/>
            <person name="Daum C."/>
            <person name="Yoshinaga Y."/>
            <person name="Ng V."/>
            <person name="Grigoriev I.V."/>
            <person name="Munk R."/>
            <person name="Nuraida L."/>
            <person name="Wijaya C.H."/>
            <person name="Morales P.-C."/>
            <person name="Keasling J.D."/>
        </authorList>
    </citation>
    <scope>NUCLEOTIDE SEQUENCE [LARGE SCALE GENOMIC DNA]</scope>
    <source>
        <strain evidence="2 3">FGSC 2613</strain>
    </source>
</reference>
<evidence type="ECO:0000313" key="2">
    <source>
        <dbReference type="EMBL" id="KAL0474163.1"/>
    </source>
</evidence>
<dbReference type="Proteomes" id="UP001451303">
    <property type="component" value="Unassembled WGS sequence"/>
</dbReference>
<name>A0ABR3DPB8_NEUIN</name>
<sequence length="167" mass="20300">MTAQNKTQSPNPRSYSQSDPSQTQGEVHELESPPPSYEAAVLGTDDRNHNVNEPTGEVHFLNQQERPREQPEQQRQQRELQRQHLEQQLEQQRQQRELQRQHLEQQLEQQRQQRELQRQHLEQQLEQQRQQRELQRRQLHQQQQQQQQQPYPNQDRTATTSKRNSQQ</sequence>
<organism evidence="2 3">
    <name type="scientific">Neurospora intermedia</name>
    <dbReference type="NCBI Taxonomy" id="5142"/>
    <lineage>
        <taxon>Eukaryota</taxon>
        <taxon>Fungi</taxon>
        <taxon>Dikarya</taxon>
        <taxon>Ascomycota</taxon>
        <taxon>Pezizomycotina</taxon>
        <taxon>Sordariomycetes</taxon>
        <taxon>Sordariomycetidae</taxon>
        <taxon>Sordariales</taxon>
        <taxon>Sordariaceae</taxon>
        <taxon>Neurospora</taxon>
    </lineage>
</organism>
<feature type="compositionally biased region" description="Low complexity" evidence="1">
    <location>
        <begin position="140"/>
        <end position="149"/>
    </location>
</feature>